<sequence>MCRREKMKRYVCLRHQVGDFPVKWQKRFFATKIYTLYFSDRGAEMEIWNMLDTWLGAVPIRAEAVESVAAVAALLLARALLLNIHFKRHPDFGIESKRRFLVASRNITLLLVLFSLAFIWSAQIQTLALSMFAVAAAVVVATKELIMCLSGSILRSATQQYSVGDYIEINGLRGRVVDINLLNTLMMQVGPNPLVGQLAGTTVSFPNSLLLSHPVRRDNILGDYVIHTVEIPVPIHLDSDEAVCRLKAVLEPLCAPYIPAIQRHLENVQAEKLFITPAARPRVTRVPYDDKAYRIIVRFASPVSKRLEIQQAVMDEFLRVQYRLLNYPAGSETL</sequence>
<dbReference type="Proteomes" id="UP000023582">
    <property type="component" value="Chromosome"/>
</dbReference>
<organism evidence="7 8">
    <name type="scientific">Neisseria meningitidis</name>
    <dbReference type="NCBI Taxonomy" id="487"/>
    <lineage>
        <taxon>Bacteria</taxon>
        <taxon>Pseudomonadati</taxon>
        <taxon>Pseudomonadota</taxon>
        <taxon>Betaproteobacteria</taxon>
        <taxon>Neisseriales</taxon>
        <taxon>Neisseriaceae</taxon>
        <taxon>Neisseria</taxon>
    </lineage>
</organism>
<dbReference type="Gene3D" id="2.30.30.60">
    <property type="match status" value="1"/>
</dbReference>
<evidence type="ECO:0000256" key="3">
    <source>
        <dbReference type="ARBA" id="ARBA00022989"/>
    </source>
</evidence>
<keyword evidence="4 5" id="KW-0472">Membrane</keyword>
<feature type="domain" description="Mechanosensitive ion channel MscS" evidence="6">
    <location>
        <begin position="149"/>
        <end position="186"/>
    </location>
</feature>
<evidence type="ECO:0000256" key="1">
    <source>
        <dbReference type="ARBA" id="ARBA00004370"/>
    </source>
</evidence>
<comment type="subcellular location">
    <subcellularLocation>
        <location evidence="1">Membrane</location>
    </subcellularLocation>
</comment>
<keyword evidence="2 5" id="KW-0812">Transmembrane</keyword>
<evidence type="ECO:0000256" key="4">
    <source>
        <dbReference type="ARBA" id="ARBA00023136"/>
    </source>
</evidence>
<evidence type="ECO:0000256" key="2">
    <source>
        <dbReference type="ARBA" id="ARBA00022692"/>
    </source>
</evidence>
<dbReference type="Pfam" id="PF00924">
    <property type="entry name" value="MS_channel_2nd"/>
    <property type="match status" value="1"/>
</dbReference>
<keyword evidence="3 5" id="KW-1133">Transmembrane helix</keyword>
<evidence type="ECO:0000313" key="8">
    <source>
        <dbReference type="Proteomes" id="UP000023582"/>
    </source>
</evidence>
<dbReference type="AlphaFoldDB" id="X5EFI2"/>
<reference evidence="8" key="2">
    <citation type="submission" date="2014-02" db="EMBL/GenBank/DDBJ databases">
        <title>Complete Genome Sequence of Neisseria meningitides, serogroup A strain 510612.</title>
        <authorList>
            <person name="Zhang X."/>
            <person name="Zhang Y."/>
            <person name="Yang J."/>
            <person name="Zhu Y."/>
            <person name="Jin Q."/>
        </authorList>
    </citation>
    <scope>NUCLEOTIDE SEQUENCE</scope>
    <source>
        <strain evidence="8">NMA510612</strain>
    </source>
</reference>
<dbReference type="InterPro" id="IPR010920">
    <property type="entry name" value="LSM_dom_sf"/>
</dbReference>
<evidence type="ECO:0000259" key="6">
    <source>
        <dbReference type="Pfam" id="PF00924"/>
    </source>
</evidence>
<dbReference type="GO" id="GO:0008381">
    <property type="term" value="F:mechanosensitive monoatomic ion channel activity"/>
    <property type="evidence" value="ECO:0007669"/>
    <property type="project" value="UniProtKB-ARBA"/>
</dbReference>
<accession>X5EFI2</accession>
<reference evidence="7 8" key="1">
    <citation type="journal article" date="2014" name="Genome Announc.">
        <title>Complete Genome Sequence of Neisseria meningitidis Serogroup A Strain NMA510612, Isolated from a Patient with Bacterial Meningitis in China.</title>
        <authorList>
            <person name="Zhang Y."/>
            <person name="Yang J."/>
            <person name="Xu L."/>
            <person name="Zhu Y."/>
            <person name="Liu B."/>
            <person name="Shao Z."/>
            <person name="Zhang X."/>
            <person name="Jin Q."/>
        </authorList>
    </citation>
    <scope>NUCLEOTIDE SEQUENCE [LARGE SCALE GENOMIC DNA]</scope>
    <source>
        <strain evidence="8">NMA510612</strain>
    </source>
</reference>
<dbReference type="PANTHER" id="PTHR30566:SF27">
    <property type="entry name" value="MECHANOSENSITIVE ION CHANNEL PROTEIN"/>
    <property type="match status" value="1"/>
</dbReference>
<dbReference type="KEGG" id="nmx:NMA510612_0063"/>
<evidence type="ECO:0000313" key="7">
    <source>
        <dbReference type="EMBL" id="AHW74395.1"/>
    </source>
</evidence>
<dbReference type="InterPro" id="IPR023408">
    <property type="entry name" value="MscS_beta-dom_sf"/>
</dbReference>
<dbReference type="EMBL" id="CP007524">
    <property type="protein sequence ID" value="AHW74395.1"/>
    <property type="molecule type" value="Genomic_DNA"/>
</dbReference>
<dbReference type="GO" id="GO:0016020">
    <property type="term" value="C:membrane"/>
    <property type="evidence" value="ECO:0007669"/>
    <property type="project" value="UniProtKB-SubCell"/>
</dbReference>
<feature type="transmembrane region" description="Helical" evidence="5">
    <location>
        <begin position="100"/>
        <end position="120"/>
    </location>
</feature>
<evidence type="ECO:0000256" key="5">
    <source>
        <dbReference type="SAM" id="Phobius"/>
    </source>
</evidence>
<dbReference type="PATRIC" id="fig|487.517.peg.65"/>
<name>X5EFI2_NEIME</name>
<proteinExistence type="predicted"/>
<protein>
    <submittedName>
        <fullName evidence="7">Putative inner membrane protein</fullName>
    </submittedName>
</protein>
<dbReference type="SUPFAM" id="SSF50182">
    <property type="entry name" value="Sm-like ribonucleoproteins"/>
    <property type="match status" value="1"/>
</dbReference>
<gene>
    <name evidence="7" type="ORF">NMA510612_0063</name>
</gene>
<dbReference type="PANTHER" id="PTHR30566">
    <property type="entry name" value="YNAI-RELATED MECHANOSENSITIVE ION CHANNEL"/>
    <property type="match status" value="1"/>
</dbReference>
<dbReference type="InterPro" id="IPR006685">
    <property type="entry name" value="MscS_channel_2nd"/>
</dbReference>